<dbReference type="PROSITE" id="PS51257">
    <property type="entry name" value="PROKAR_LIPOPROTEIN"/>
    <property type="match status" value="1"/>
</dbReference>
<feature type="signal peptide" evidence="3">
    <location>
        <begin position="1"/>
        <end position="22"/>
    </location>
</feature>
<evidence type="ECO:0000256" key="2">
    <source>
        <dbReference type="SAM" id="Phobius"/>
    </source>
</evidence>
<dbReference type="AlphaFoldDB" id="A0A8J6CCU7"/>
<feature type="chain" id="PRO_5035193306" evidence="3">
    <location>
        <begin position="23"/>
        <end position="160"/>
    </location>
</feature>
<proteinExistence type="predicted"/>
<feature type="compositionally biased region" description="Low complexity" evidence="1">
    <location>
        <begin position="56"/>
        <end position="86"/>
    </location>
</feature>
<sequence length="160" mass="16359">MLHRTVALCALALGLAMQACHAQELAEVAVAMPDSTPTAQDTLVAETPLEKVTSDEGGPTTGAAGASSSAAGTSSSAAGASSSAEAPAEDNWLTSLLRKFSDKAAGKPAQTGPHSVVMQFEPKIYGYALGYLVCGLLLIAGPWLVGGSQAKQRQHFMKDN</sequence>
<dbReference type="EMBL" id="JAGTXO010000011">
    <property type="protein sequence ID" value="KAG8465170.1"/>
    <property type="molecule type" value="Genomic_DNA"/>
</dbReference>
<feature type="region of interest" description="Disordered" evidence="1">
    <location>
        <begin position="49"/>
        <end position="88"/>
    </location>
</feature>
<accession>A0A8J6CCU7</accession>
<organism evidence="4 5">
    <name type="scientific">Diacronema lutheri</name>
    <name type="common">Unicellular marine alga</name>
    <name type="synonym">Monochrysis lutheri</name>
    <dbReference type="NCBI Taxonomy" id="2081491"/>
    <lineage>
        <taxon>Eukaryota</taxon>
        <taxon>Haptista</taxon>
        <taxon>Haptophyta</taxon>
        <taxon>Pavlovophyceae</taxon>
        <taxon>Pavlovales</taxon>
        <taxon>Pavlovaceae</taxon>
        <taxon>Diacronema</taxon>
    </lineage>
</organism>
<evidence type="ECO:0000313" key="5">
    <source>
        <dbReference type="Proteomes" id="UP000751190"/>
    </source>
</evidence>
<evidence type="ECO:0000256" key="1">
    <source>
        <dbReference type="SAM" id="MobiDB-lite"/>
    </source>
</evidence>
<keyword evidence="2" id="KW-1133">Transmembrane helix</keyword>
<reference evidence="4" key="1">
    <citation type="submission" date="2021-05" db="EMBL/GenBank/DDBJ databases">
        <title>The genome of the haptophyte Pavlova lutheri (Diacronema luteri, Pavlovales) - a model for lipid biosynthesis in eukaryotic algae.</title>
        <authorList>
            <person name="Hulatt C.J."/>
            <person name="Posewitz M.C."/>
        </authorList>
    </citation>
    <scope>NUCLEOTIDE SEQUENCE</scope>
    <source>
        <strain evidence="4">NIVA-4/92</strain>
    </source>
</reference>
<keyword evidence="3" id="KW-0732">Signal</keyword>
<name>A0A8J6CCU7_DIALT</name>
<evidence type="ECO:0000313" key="4">
    <source>
        <dbReference type="EMBL" id="KAG8465170.1"/>
    </source>
</evidence>
<keyword evidence="2" id="KW-0812">Transmembrane</keyword>
<dbReference type="Proteomes" id="UP000751190">
    <property type="component" value="Unassembled WGS sequence"/>
</dbReference>
<protein>
    <submittedName>
        <fullName evidence="4">Uncharacterized protein</fullName>
    </submittedName>
</protein>
<gene>
    <name evidence="4" type="ORF">KFE25_012533</name>
</gene>
<feature type="transmembrane region" description="Helical" evidence="2">
    <location>
        <begin position="124"/>
        <end position="145"/>
    </location>
</feature>
<comment type="caution">
    <text evidence="4">The sequence shown here is derived from an EMBL/GenBank/DDBJ whole genome shotgun (WGS) entry which is preliminary data.</text>
</comment>
<keyword evidence="5" id="KW-1185">Reference proteome</keyword>
<keyword evidence="2" id="KW-0472">Membrane</keyword>
<evidence type="ECO:0000256" key="3">
    <source>
        <dbReference type="SAM" id="SignalP"/>
    </source>
</evidence>